<proteinExistence type="predicted"/>
<dbReference type="EMBL" id="CADCUS010000606">
    <property type="protein sequence ID" value="CAA9446713.1"/>
    <property type="molecule type" value="Genomic_DNA"/>
</dbReference>
<evidence type="ECO:0000313" key="1">
    <source>
        <dbReference type="EMBL" id="CAA9446713.1"/>
    </source>
</evidence>
<sequence length="79" mass="8416">MLSDGSPDPSPTVTLKGVPNMITMTSVVRTPILGTRLWIGLGGASVSPVYLAPKPRRTRAGVDFHNSTGVSAWAERLLR</sequence>
<accession>A0A6J4QK41</accession>
<gene>
    <name evidence="1" type="ORF">AVDCRST_MAG66-4480</name>
</gene>
<organism evidence="1">
    <name type="scientific">uncultured Pseudonocardia sp</name>
    <dbReference type="NCBI Taxonomy" id="211455"/>
    <lineage>
        <taxon>Bacteria</taxon>
        <taxon>Bacillati</taxon>
        <taxon>Actinomycetota</taxon>
        <taxon>Actinomycetes</taxon>
        <taxon>Pseudonocardiales</taxon>
        <taxon>Pseudonocardiaceae</taxon>
        <taxon>Pseudonocardia</taxon>
        <taxon>environmental samples</taxon>
    </lineage>
</organism>
<protein>
    <submittedName>
        <fullName evidence="1">Uncharacterized protein</fullName>
    </submittedName>
</protein>
<dbReference type="AlphaFoldDB" id="A0A6J4QK41"/>
<reference evidence="1" key="1">
    <citation type="submission" date="2020-02" db="EMBL/GenBank/DDBJ databases">
        <authorList>
            <person name="Meier V. D."/>
        </authorList>
    </citation>
    <scope>NUCLEOTIDE SEQUENCE</scope>
    <source>
        <strain evidence="1">AVDCRST_MAG66</strain>
    </source>
</reference>
<name>A0A6J4QK41_9PSEU</name>